<evidence type="ECO:0000313" key="5">
    <source>
        <dbReference type="Proteomes" id="UP000001072"/>
    </source>
</evidence>
<dbReference type="SMART" id="SM00028">
    <property type="entry name" value="TPR"/>
    <property type="match status" value="7"/>
</dbReference>
<dbReference type="InParanoid" id="F4RPK5"/>
<name>F4RPK5_MELLP</name>
<evidence type="ECO:0000256" key="3">
    <source>
        <dbReference type="SAM" id="MobiDB-lite"/>
    </source>
</evidence>
<sequence length="1007" mass="116506">MDQDPSTTNQFDQIPLDPDLFNPDVNDLTRLIEAIHTTKHQKDDEAKGLLSKEWDRSMDQELNELQEAEKTLRSGKRRRHKIRGEPELSTEVSILLGKANLCFINQEYQEAIPLFEEAVRIEPMCKMAWNNLGAIYQDLNDFEKSCQFRMIGAHLTAKSEHLWKELGAESRQHGLLSQAIYCFSEAIKVGKDDVEAMWDRSYLLYEVGRPRQALLGYLSILKLNPYNPDVLREIAHLCATTDEKELPLKLFKTAFEHYQSSLPTPSPDFLQTGFGLDHLRILISLLMKSYPSSIPLILGPDSSSKPEEENQQSYYSYVIRIIKLSTRWLQGRSDSEGHGYLNWESLDDDREFDLVRGARDDVDLLEDYRFENAPVFGLEPEFRTYLGICRLKIGDEEEAKAHFDLIKELSILEFSDLFLMIGDTYFDSDMFHEALEFYQELVDNESTNNPSVWHKIGQCYRKSENLEEAAECYEAIVETDHMDLLAKSQLAEIYELCGRLDDAYKMVDDIIEIRRTARSQGIVLDQDPISQPNRSQNPLSIKPNPNPKYKSMEERRLEEVNRTERYVISFKRLEEIALKVSLVDENDGDGDRVKGSLMNEFVRIANPMIEGFRQTPALFPCEITKKFVGVNVAPKKPKKVDAHGNHVGEETQAETSLQEFRGIQFEDWVRIFVHYSFFCVKVQREDEAFEVIKHVMLAPVFRQSASMQQVLRLAYAAICYAKGDYVKVTDTIRWISLRLLYHNEPIRLINSLLNQGFQQALAFANGNLQKWFLRQIKIIDQHVKRFKSDGLQSDAIGLRQRPQIRGKGVQFHLPEEEGFEEEDGDEDESYWKPSRFKPRKSNPVYTITFSQILAATRSFQSSIIHYLRVYETYPDEPLLNLLLGLSYSQRAMQRQTDNRHHQIVQASAFMNKYRKLRSLKHGQEVEYNFGRFFHGIGLITLAISHYQKVLCLADDQEDEGNEEEEGNEGNEEVEDFKSLAAYNLVLIYMTSGSPDLAHEMICKYLSV</sequence>
<dbReference type="EMBL" id="GL883112">
    <property type="protein sequence ID" value="EGG05548.1"/>
    <property type="molecule type" value="Genomic_DNA"/>
</dbReference>
<dbReference type="Proteomes" id="UP000001072">
    <property type="component" value="Unassembled WGS sequence"/>
</dbReference>
<dbReference type="OrthoDB" id="9991317at2759"/>
<dbReference type="GO" id="GO:0000127">
    <property type="term" value="C:transcription factor TFIIIC complex"/>
    <property type="evidence" value="ECO:0007669"/>
    <property type="project" value="TreeGrafter"/>
</dbReference>
<dbReference type="SUPFAM" id="SSF48452">
    <property type="entry name" value="TPR-like"/>
    <property type="match status" value="3"/>
</dbReference>
<keyword evidence="2" id="KW-0175">Coiled coil</keyword>
<dbReference type="HOGENOM" id="CLU_002391_0_1_1"/>
<dbReference type="VEuPathDB" id="FungiDB:MELLADRAFT_107373"/>
<accession>F4RPK5</accession>
<proteinExistence type="predicted"/>
<evidence type="ECO:0000256" key="2">
    <source>
        <dbReference type="SAM" id="Coils"/>
    </source>
</evidence>
<dbReference type="Gene3D" id="1.25.40.10">
    <property type="entry name" value="Tetratricopeptide repeat domain"/>
    <property type="match status" value="2"/>
</dbReference>
<evidence type="ECO:0000313" key="4">
    <source>
        <dbReference type="EMBL" id="EGG05548.1"/>
    </source>
</evidence>
<dbReference type="InterPro" id="IPR019734">
    <property type="entry name" value="TPR_rpt"/>
</dbReference>
<protein>
    <submittedName>
        <fullName evidence="4">Uncharacterized protein</fullName>
    </submittedName>
</protein>
<keyword evidence="1" id="KW-0802">TPR repeat</keyword>
<dbReference type="PANTHER" id="PTHR23082:SF0">
    <property type="entry name" value="GENERAL TRANSCRIPTION FACTOR 3C POLYPEPTIDE 3"/>
    <property type="match status" value="1"/>
</dbReference>
<dbReference type="AlphaFoldDB" id="F4RPK5"/>
<dbReference type="eggNOG" id="KOG2076">
    <property type="taxonomic scope" value="Eukaryota"/>
</dbReference>
<dbReference type="KEGG" id="mlr:MELLADRAFT_107373"/>
<reference evidence="5" key="1">
    <citation type="journal article" date="2011" name="Proc. Natl. Acad. Sci. U.S.A.">
        <title>Obligate biotrophy features unraveled by the genomic analysis of rust fungi.</title>
        <authorList>
            <person name="Duplessis S."/>
            <person name="Cuomo C.A."/>
            <person name="Lin Y.-C."/>
            <person name="Aerts A."/>
            <person name="Tisserant E."/>
            <person name="Veneault-Fourrey C."/>
            <person name="Joly D.L."/>
            <person name="Hacquard S."/>
            <person name="Amselem J."/>
            <person name="Cantarel B.L."/>
            <person name="Chiu R."/>
            <person name="Coutinho P.M."/>
            <person name="Feau N."/>
            <person name="Field M."/>
            <person name="Frey P."/>
            <person name="Gelhaye E."/>
            <person name="Goldberg J."/>
            <person name="Grabherr M.G."/>
            <person name="Kodira C.D."/>
            <person name="Kohler A."/>
            <person name="Kuees U."/>
            <person name="Lindquist E.A."/>
            <person name="Lucas S.M."/>
            <person name="Mago R."/>
            <person name="Mauceli E."/>
            <person name="Morin E."/>
            <person name="Murat C."/>
            <person name="Pangilinan J.L."/>
            <person name="Park R."/>
            <person name="Pearson M."/>
            <person name="Quesneville H."/>
            <person name="Rouhier N."/>
            <person name="Sakthikumar S."/>
            <person name="Salamov A.A."/>
            <person name="Schmutz J."/>
            <person name="Selles B."/>
            <person name="Shapiro H."/>
            <person name="Tanguay P."/>
            <person name="Tuskan G.A."/>
            <person name="Henrissat B."/>
            <person name="Van de Peer Y."/>
            <person name="Rouze P."/>
            <person name="Ellis J.G."/>
            <person name="Dodds P.N."/>
            <person name="Schein J.E."/>
            <person name="Zhong S."/>
            <person name="Hamelin R.C."/>
            <person name="Grigoriev I.V."/>
            <person name="Szabo L.J."/>
            <person name="Martin F."/>
        </authorList>
    </citation>
    <scope>NUCLEOTIDE SEQUENCE [LARGE SCALE GENOMIC DNA]</scope>
    <source>
        <strain evidence="5">98AG31 / pathotype 3-4-7</strain>
    </source>
</reference>
<dbReference type="PANTHER" id="PTHR23082">
    <property type="entry name" value="TRANSCRIPTION INITIATION FACTOR IIIC TFIIIC , POLYPEPTIDE 3-RELATED"/>
    <property type="match status" value="1"/>
</dbReference>
<dbReference type="PROSITE" id="PS50005">
    <property type="entry name" value="TPR"/>
    <property type="match status" value="2"/>
</dbReference>
<feature type="coiled-coil region" evidence="2">
    <location>
        <begin position="51"/>
        <end position="85"/>
    </location>
</feature>
<feature type="repeat" description="TPR" evidence="1">
    <location>
        <begin position="415"/>
        <end position="448"/>
    </location>
</feature>
<dbReference type="STRING" id="747676.F4RPK5"/>
<feature type="region of interest" description="Disordered" evidence="3">
    <location>
        <begin position="524"/>
        <end position="549"/>
    </location>
</feature>
<dbReference type="RefSeq" id="XP_007411037.1">
    <property type="nucleotide sequence ID" value="XM_007410975.1"/>
</dbReference>
<keyword evidence="5" id="KW-1185">Reference proteome</keyword>
<dbReference type="GO" id="GO:0006383">
    <property type="term" value="P:transcription by RNA polymerase III"/>
    <property type="evidence" value="ECO:0007669"/>
    <property type="project" value="InterPro"/>
</dbReference>
<dbReference type="InterPro" id="IPR011990">
    <property type="entry name" value="TPR-like_helical_dom_sf"/>
</dbReference>
<dbReference type="InterPro" id="IPR039340">
    <property type="entry name" value="Tfc4/TFIIIC-102/Sfc4"/>
</dbReference>
<feature type="compositionally biased region" description="Polar residues" evidence="3">
    <location>
        <begin position="528"/>
        <end position="539"/>
    </location>
</feature>
<dbReference type="Pfam" id="PF13181">
    <property type="entry name" value="TPR_8"/>
    <property type="match status" value="1"/>
</dbReference>
<dbReference type="FunCoup" id="F4RPK5">
    <property type="interactions" value="643"/>
</dbReference>
<organism evidence="5">
    <name type="scientific">Melampsora larici-populina (strain 98AG31 / pathotype 3-4-7)</name>
    <name type="common">Poplar leaf rust fungus</name>
    <dbReference type="NCBI Taxonomy" id="747676"/>
    <lineage>
        <taxon>Eukaryota</taxon>
        <taxon>Fungi</taxon>
        <taxon>Dikarya</taxon>
        <taxon>Basidiomycota</taxon>
        <taxon>Pucciniomycotina</taxon>
        <taxon>Pucciniomycetes</taxon>
        <taxon>Pucciniales</taxon>
        <taxon>Melampsoraceae</taxon>
        <taxon>Melampsora</taxon>
    </lineage>
</organism>
<evidence type="ECO:0000256" key="1">
    <source>
        <dbReference type="PROSITE-ProRule" id="PRU00339"/>
    </source>
</evidence>
<gene>
    <name evidence="4" type="ORF">MELLADRAFT_107373</name>
</gene>
<dbReference type="FunFam" id="1.25.40.10:FF:002945">
    <property type="entry name" value="Uncharacterized protein"/>
    <property type="match status" value="1"/>
</dbReference>
<feature type="repeat" description="TPR" evidence="1">
    <location>
        <begin position="450"/>
        <end position="483"/>
    </location>
</feature>
<dbReference type="GeneID" id="18923155"/>